<dbReference type="InterPro" id="IPR004821">
    <property type="entry name" value="Cyt_trans-like"/>
</dbReference>
<comment type="cofactor">
    <cofactor evidence="9">
        <name>Mg(2+)</name>
        <dbReference type="ChEBI" id="CHEBI:18420"/>
    </cofactor>
</comment>
<dbReference type="PRINTS" id="PR01020">
    <property type="entry name" value="LPSBIOSNTHSS"/>
</dbReference>
<feature type="binding site" evidence="9">
    <location>
        <begin position="9"/>
        <end position="10"/>
    </location>
    <ligand>
        <name>ATP</name>
        <dbReference type="ChEBI" id="CHEBI:30616"/>
    </ligand>
</feature>
<dbReference type="PANTHER" id="PTHR21342">
    <property type="entry name" value="PHOSPHOPANTETHEINE ADENYLYLTRANSFERASE"/>
    <property type="match status" value="1"/>
</dbReference>
<dbReference type="GO" id="GO:0015937">
    <property type="term" value="P:coenzyme A biosynthetic process"/>
    <property type="evidence" value="ECO:0007669"/>
    <property type="project" value="UniProtKB-UniRule"/>
</dbReference>
<feature type="site" description="Transition state stabilizer" evidence="9">
    <location>
        <position position="17"/>
    </location>
</feature>
<dbReference type="SUPFAM" id="SSF52374">
    <property type="entry name" value="Nucleotidylyl transferase"/>
    <property type="match status" value="1"/>
</dbReference>
<feature type="binding site" evidence="9">
    <location>
        <begin position="88"/>
        <end position="90"/>
    </location>
    <ligand>
        <name>ATP</name>
        <dbReference type="ChEBI" id="CHEBI:30616"/>
    </ligand>
</feature>
<dbReference type="eggNOG" id="COG0669">
    <property type="taxonomic scope" value="Bacteria"/>
</dbReference>
<dbReference type="NCBIfam" id="TIGR00125">
    <property type="entry name" value="cyt_tran_rel"/>
    <property type="match status" value="1"/>
</dbReference>
<dbReference type="CDD" id="cd02163">
    <property type="entry name" value="PPAT"/>
    <property type="match status" value="1"/>
</dbReference>
<feature type="binding site" evidence="9">
    <location>
        <position position="17"/>
    </location>
    <ligand>
        <name>ATP</name>
        <dbReference type="ChEBI" id="CHEBI:30616"/>
    </ligand>
</feature>
<comment type="function">
    <text evidence="9">Reversibly transfers an adenylyl group from ATP to 4'-phosphopantetheine, yielding dephospho-CoA (dPCoA) and pyrophosphate.</text>
</comment>
<reference evidence="13 14" key="1">
    <citation type="submission" date="2013-08" db="EMBL/GenBank/DDBJ databases">
        <authorList>
            <person name="Durkin A.S."/>
            <person name="Haft D.R."/>
            <person name="McCorrison J."/>
            <person name="Torralba M."/>
            <person name="Gillis M."/>
            <person name="Haft D.H."/>
            <person name="Methe B."/>
            <person name="Sutton G."/>
            <person name="Nelson K.E."/>
        </authorList>
    </citation>
    <scope>NUCLEOTIDE SEQUENCE [LARGE SCALE GENOMIC DNA]</scope>
    <source>
        <strain evidence="12 14">ATCC 35536</strain>
        <strain evidence="11 13">VPI DR56BR1116</strain>
    </source>
</reference>
<dbReference type="EC" id="2.7.7.3" evidence="9"/>
<evidence type="ECO:0000259" key="10">
    <source>
        <dbReference type="Pfam" id="PF01467"/>
    </source>
</evidence>
<dbReference type="InterPro" id="IPR001980">
    <property type="entry name" value="PPAT"/>
</dbReference>
<evidence type="ECO:0000313" key="14">
    <source>
        <dbReference type="Proteomes" id="UP000016646"/>
    </source>
</evidence>
<dbReference type="RefSeq" id="WP_021329870.1">
    <property type="nucleotide sequence ID" value="NZ_AUZJ01000016.1"/>
</dbReference>
<evidence type="ECO:0000256" key="8">
    <source>
        <dbReference type="ARBA" id="ARBA00029346"/>
    </source>
</evidence>
<dbReference type="GO" id="GO:0004595">
    <property type="term" value="F:pantetheine-phosphate adenylyltransferase activity"/>
    <property type="evidence" value="ECO:0007669"/>
    <property type="project" value="UniProtKB-UniRule"/>
</dbReference>
<dbReference type="OrthoDB" id="9806661at2"/>
<evidence type="ECO:0000256" key="2">
    <source>
        <dbReference type="ARBA" id="ARBA00022679"/>
    </source>
</evidence>
<feature type="binding site" evidence="9">
    <location>
        <position position="87"/>
    </location>
    <ligand>
        <name>substrate</name>
    </ligand>
</feature>
<feature type="binding site" evidence="9">
    <location>
        <position position="41"/>
    </location>
    <ligand>
        <name>substrate</name>
    </ligand>
</feature>
<feature type="binding site" evidence="9">
    <location>
        <position position="73"/>
    </location>
    <ligand>
        <name>substrate</name>
    </ligand>
</feature>
<comment type="pathway">
    <text evidence="9">Cofactor biosynthesis; coenzyme A biosynthesis; CoA from (R)-pantothenate: step 4/5.</text>
</comment>
<dbReference type="EMBL" id="AVQI01000064">
    <property type="protein sequence ID" value="ERK00824.1"/>
    <property type="molecule type" value="Genomic_DNA"/>
</dbReference>
<dbReference type="HAMAP" id="MF_00151">
    <property type="entry name" value="PPAT_bact"/>
    <property type="match status" value="1"/>
</dbReference>
<evidence type="ECO:0000256" key="3">
    <source>
        <dbReference type="ARBA" id="ARBA00022695"/>
    </source>
</evidence>
<dbReference type="Pfam" id="PF01467">
    <property type="entry name" value="CTP_transf_like"/>
    <property type="match status" value="1"/>
</dbReference>
<evidence type="ECO:0000256" key="6">
    <source>
        <dbReference type="ARBA" id="ARBA00022842"/>
    </source>
</evidence>
<comment type="subcellular location">
    <subcellularLocation>
        <location evidence="9">Cytoplasm</location>
    </subcellularLocation>
</comment>
<protein>
    <recommendedName>
        <fullName evidence="9">Phosphopantetheine adenylyltransferase</fullName>
        <ecNumber evidence="9">2.7.7.3</ecNumber>
    </recommendedName>
    <alternativeName>
        <fullName evidence="9">Dephospho-CoA pyrophosphorylase</fullName>
    </alternativeName>
    <alternativeName>
        <fullName evidence="9">Pantetheine-phosphate adenylyltransferase</fullName>
        <shortName evidence="9">PPAT</shortName>
    </alternativeName>
</protein>
<feature type="domain" description="Cytidyltransferase-like" evidence="10">
    <location>
        <begin position="5"/>
        <end position="133"/>
    </location>
</feature>
<organism evidence="11 13">
    <name type="scientific">Treponema socranskii subsp. socranskii VPI DR56BR1116 = ATCC 35536</name>
    <dbReference type="NCBI Taxonomy" id="1125725"/>
    <lineage>
        <taxon>Bacteria</taxon>
        <taxon>Pseudomonadati</taxon>
        <taxon>Spirochaetota</taxon>
        <taxon>Spirochaetia</taxon>
        <taxon>Spirochaetales</taxon>
        <taxon>Treponemataceae</taxon>
        <taxon>Treponema</taxon>
    </lineage>
</organism>
<feature type="binding site" evidence="9">
    <location>
        <position position="9"/>
    </location>
    <ligand>
        <name>substrate</name>
    </ligand>
</feature>
<dbReference type="GO" id="GO:0005524">
    <property type="term" value="F:ATP binding"/>
    <property type="evidence" value="ECO:0007669"/>
    <property type="project" value="UniProtKB-KW"/>
</dbReference>
<evidence type="ECO:0000313" key="11">
    <source>
        <dbReference type="EMBL" id="ERF61166.1"/>
    </source>
</evidence>
<gene>
    <name evidence="9 11" type="primary">coaD</name>
    <name evidence="12" type="ORF">HMPREF0860_1168</name>
    <name evidence="11" type="ORF">HMPREF1325_0594</name>
</gene>
<keyword evidence="1 9" id="KW-0963">Cytoplasm</keyword>
<keyword evidence="2 9" id="KW-0808">Transferase</keyword>
<evidence type="ECO:0000256" key="7">
    <source>
        <dbReference type="ARBA" id="ARBA00022993"/>
    </source>
</evidence>
<comment type="caution">
    <text evidence="11">The sequence shown here is derived from an EMBL/GenBank/DDBJ whole genome shotgun (WGS) entry which is preliminary data.</text>
</comment>
<dbReference type="Proteomes" id="UP000016412">
    <property type="component" value="Unassembled WGS sequence"/>
</dbReference>
<accession>U2MNG1</accession>
<evidence type="ECO:0000256" key="1">
    <source>
        <dbReference type="ARBA" id="ARBA00022490"/>
    </source>
</evidence>
<evidence type="ECO:0000256" key="5">
    <source>
        <dbReference type="ARBA" id="ARBA00022840"/>
    </source>
</evidence>
<dbReference type="EMBL" id="AUZJ01000016">
    <property type="protein sequence ID" value="ERF61166.1"/>
    <property type="molecule type" value="Genomic_DNA"/>
</dbReference>
<feature type="binding site" evidence="9">
    <location>
        <position position="98"/>
    </location>
    <ligand>
        <name>ATP</name>
        <dbReference type="ChEBI" id="CHEBI:30616"/>
    </ligand>
</feature>
<comment type="similarity">
    <text evidence="9">Belongs to the bacterial CoaD family.</text>
</comment>
<feature type="binding site" evidence="9">
    <location>
        <begin position="123"/>
        <end position="129"/>
    </location>
    <ligand>
        <name>ATP</name>
        <dbReference type="ChEBI" id="CHEBI:30616"/>
    </ligand>
</feature>
<keyword evidence="7 9" id="KW-0173">Coenzyme A biosynthesis</keyword>
<evidence type="ECO:0000313" key="13">
    <source>
        <dbReference type="Proteomes" id="UP000016412"/>
    </source>
</evidence>
<keyword evidence="5 9" id="KW-0067">ATP-binding</keyword>
<dbReference type="GO" id="GO:0005737">
    <property type="term" value="C:cytoplasm"/>
    <property type="evidence" value="ECO:0007669"/>
    <property type="project" value="UniProtKB-SubCell"/>
</dbReference>
<dbReference type="Gene3D" id="3.40.50.620">
    <property type="entry name" value="HUPs"/>
    <property type="match status" value="1"/>
</dbReference>
<sequence>MTTAVFPGSFDPPTNGHLSIIKRASKLFDTIDVVIAVNANKQYLFTKEERYRMMEEIIKPYENVTLHLCSELVAQYAKKTGANVLLRGIRNTNDFAYEFDLSLMNHMLNPDIETLFIPTEQRYVIVKSSSIKELAQYHGDISSMVPPIVEAALKEKFPEAGRGHCS</sequence>
<dbReference type="PATRIC" id="fig|1125725.3.peg.843"/>
<name>U2MNG1_TRESO</name>
<keyword evidence="3 9" id="KW-0548">Nucleotidyltransferase</keyword>
<keyword evidence="14" id="KW-1185">Reference proteome</keyword>
<keyword evidence="6 9" id="KW-0460">Magnesium</keyword>
<dbReference type="NCBIfam" id="TIGR01510">
    <property type="entry name" value="coaD_prev_kdtB"/>
    <property type="match status" value="1"/>
</dbReference>
<comment type="subunit">
    <text evidence="9">Homohexamer.</text>
</comment>
<dbReference type="Proteomes" id="UP000016646">
    <property type="component" value="Unassembled WGS sequence"/>
</dbReference>
<evidence type="ECO:0000256" key="4">
    <source>
        <dbReference type="ARBA" id="ARBA00022741"/>
    </source>
</evidence>
<dbReference type="AlphaFoldDB" id="U2MNG1"/>
<dbReference type="PANTHER" id="PTHR21342:SF1">
    <property type="entry name" value="PHOSPHOPANTETHEINE ADENYLYLTRANSFERASE"/>
    <property type="match status" value="1"/>
</dbReference>
<evidence type="ECO:0000256" key="9">
    <source>
        <dbReference type="HAMAP-Rule" id="MF_00151"/>
    </source>
</evidence>
<evidence type="ECO:0000313" key="12">
    <source>
        <dbReference type="EMBL" id="ERK00824.1"/>
    </source>
</evidence>
<keyword evidence="4 9" id="KW-0547">Nucleotide-binding</keyword>
<dbReference type="InterPro" id="IPR014729">
    <property type="entry name" value="Rossmann-like_a/b/a_fold"/>
</dbReference>
<dbReference type="STRING" id="1125725.HMPREF1325_0594"/>
<proteinExistence type="inferred from homology"/>
<dbReference type="UniPathway" id="UPA00241">
    <property type="reaction ID" value="UER00355"/>
</dbReference>
<comment type="catalytic activity">
    <reaction evidence="8 9">
        <text>(R)-4'-phosphopantetheine + ATP + H(+) = 3'-dephospho-CoA + diphosphate</text>
        <dbReference type="Rhea" id="RHEA:19801"/>
        <dbReference type="ChEBI" id="CHEBI:15378"/>
        <dbReference type="ChEBI" id="CHEBI:30616"/>
        <dbReference type="ChEBI" id="CHEBI:33019"/>
        <dbReference type="ChEBI" id="CHEBI:57328"/>
        <dbReference type="ChEBI" id="CHEBI:61723"/>
        <dbReference type="EC" id="2.7.7.3"/>
    </reaction>
</comment>